<dbReference type="VEuPathDB" id="FungiDB:ASPCADRAFT_410328"/>
<accession>A0A1R3R6P7</accession>
<keyword evidence="2" id="KW-0732">Signal</keyword>
<dbReference type="EMBL" id="KV907576">
    <property type="protein sequence ID" value="OOF90162.1"/>
    <property type="molecule type" value="Genomic_DNA"/>
</dbReference>
<evidence type="ECO:0000313" key="6">
    <source>
        <dbReference type="EMBL" id="OOF90162.1"/>
    </source>
</evidence>
<evidence type="ECO:0000256" key="1">
    <source>
        <dbReference type="ARBA" id="ARBA00022487"/>
    </source>
</evidence>
<dbReference type="AlphaFoldDB" id="A0A1R3R6P7"/>
<dbReference type="STRING" id="602072.A0A1R3R6P7"/>
<keyword evidence="4" id="KW-1015">Disulfide bond</keyword>
<evidence type="ECO:0000256" key="4">
    <source>
        <dbReference type="ARBA" id="ARBA00023157"/>
    </source>
</evidence>
<organism evidence="6 7">
    <name type="scientific">Aspergillus carbonarius (strain ITEM 5010)</name>
    <dbReference type="NCBI Taxonomy" id="602072"/>
    <lineage>
        <taxon>Eukaryota</taxon>
        <taxon>Fungi</taxon>
        <taxon>Dikarya</taxon>
        <taxon>Ascomycota</taxon>
        <taxon>Pezizomycotina</taxon>
        <taxon>Eurotiomycetes</taxon>
        <taxon>Eurotiomycetidae</taxon>
        <taxon>Eurotiales</taxon>
        <taxon>Aspergillaceae</taxon>
        <taxon>Aspergillus</taxon>
        <taxon>Aspergillus subgen. Circumdati</taxon>
    </lineage>
</organism>
<evidence type="ECO:0000256" key="2">
    <source>
        <dbReference type="ARBA" id="ARBA00022729"/>
    </source>
</evidence>
<dbReference type="GO" id="GO:0052689">
    <property type="term" value="F:carboxylic ester hydrolase activity"/>
    <property type="evidence" value="ECO:0007669"/>
    <property type="project" value="UniProtKB-KW"/>
</dbReference>
<dbReference type="OrthoDB" id="3039123at2759"/>
<dbReference type="Proteomes" id="UP000188318">
    <property type="component" value="Unassembled WGS sequence"/>
</dbReference>
<dbReference type="Pfam" id="PF07519">
    <property type="entry name" value="Tannase"/>
    <property type="match status" value="1"/>
</dbReference>
<proteinExistence type="inferred from homology"/>
<reference evidence="7" key="1">
    <citation type="journal article" date="2017" name="Genome Biol.">
        <title>Comparative genomics reveals high biological diversity and specific adaptations in the industrially and medically important fungal genus Aspergillus.</title>
        <authorList>
            <person name="de Vries R.P."/>
            <person name="Riley R."/>
            <person name="Wiebenga A."/>
            <person name="Aguilar-Osorio G."/>
            <person name="Amillis S."/>
            <person name="Uchima C.A."/>
            <person name="Anderluh G."/>
            <person name="Asadollahi M."/>
            <person name="Askin M."/>
            <person name="Barry K."/>
            <person name="Battaglia E."/>
            <person name="Bayram O."/>
            <person name="Benocci T."/>
            <person name="Braus-Stromeyer S.A."/>
            <person name="Caldana C."/>
            <person name="Canovas D."/>
            <person name="Cerqueira G.C."/>
            <person name="Chen F."/>
            <person name="Chen W."/>
            <person name="Choi C."/>
            <person name="Clum A."/>
            <person name="Dos Santos R.A."/>
            <person name="Damasio A.R."/>
            <person name="Diallinas G."/>
            <person name="Emri T."/>
            <person name="Fekete E."/>
            <person name="Flipphi M."/>
            <person name="Freyberg S."/>
            <person name="Gallo A."/>
            <person name="Gournas C."/>
            <person name="Habgood R."/>
            <person name="Hainaut M."/>
            <person name="Harispe M.L."/>
            <person name="Henrissat B."/>
            <person name="Hilden K.S."/>
            <person name="Hope R."/>
            <person name="Hossain A."/>
            <person name="Karabika E."/>
            <person name="Karaffa L."/>
            <person name="Karanyi Z."/>
            <person name="Krasevec N."/>
            <person name="Kuo A."/>
            <person name="Kusch H."/>
            <person name="LaButti K."/>
            <person name="Lagendijk E.L."/>
            <person name="Lapidus A."/>
            <person name="Levasseur A."/>
            <person name="Lindquist E."/>
            <person name="Lipzen A."/>
            <person name="Logrieco A.F."/>
            <person name="MacCabe A."/>
            <person name="Maekelae M.R."/>
            <person name="Malavazi I."/>
            <person name="Melin P."/>
            <person name="Meyer V."/>
            <person name="Mielnichuk N."/>
            <person name="Miskei M."/>
            <person name="Molnar A.P."/>
            <person name="Mule G."/>
            <person name="Ngan C.Y."/>
            <person name="Orejas M."/>
            <person name="Orosz E."/>
            <person name="Ouedraogo J.P."/>
            <person name="Overkamp K.M."/>
            <person name="Park H.-S."/>
            <person name="Perrone G."/>
            <person name="Piumi F."/>
            <person name="Punt P.J."/>
            <person name="Ram A.F."/>
            <person name="Ramon A."/>
            <person name="Rauscher S."/>
            <person name="Record E."/>
            <person name="Riano-Pachon D.M."/>
            <person name="Robert V."/>
            <person name="Roehrig J."/>
            <person name="Ruller R."/>
            <person name="Salamov A."/>
            <person name="Salih N.S."/>
            <person name="Samson R.A."/>
            <person name="Sandor E."/>
            <person name="Sanguinetti M."/>
            <person name="Schuetze T."/>
            <person name="Sepcic K."/>
            <person name="Shelest E."/>
            <person name="Sherlock G."/>
            <person name="Sophianopoulou V."/>
            <person name="Squina F.M."/>
            <person name="Sun H."/>
            <person name="Susca A."/>
            <person name="Todd R.B."/>
            <person name="Tsang A."/>
            <person name="Unkles S.E."/>
            <person name="van de Wiele N."/>
            <person name="van Rossen-Uffink D."/>
            <person name="Oliveira J.V."/>
            <person name="Vesth T.C."/>
            <person name="Visser J."/>
            <person name="Yu J.-H."/>
            <person name="Zhou M."/>
            <person name="Andersen M.R."/>
            <person name="Archer D.B."/>
            <person name="Baker S.E."/>
            <person name="Benoit I."/>
            <person name="Brakhage A.A."/>
            <person name="Braus G.H."/>
            <person name="Fischer R."/>
            <person name="Frisvad J.C."/>
            <person name="Goldman G.H."/>
            <person name="Houbraken J."/>
            <person name="Oakley B."/>
            <person name="Pocsi I."/>
            <person name="Scazzocchio C."/>
            <person name="Seiboth B."/>
            <person name="vanKuyk P.A."/>
            <person name="Wortman J."/>
            <person name="Dyer P.S."/>
            <person name="Grigoriev I.V."/>
        </authorList>
    </citation>
    <scope>NUCLEOTIDE SEQUENCE [LARGE SCALE GENOMIC DNA]</scope>
    <source>
        <strain evidence="7">ITEM 5010</strain>
    </source>
</reference>
<dbReference type="InterPro" id="IPR011118">
    <property type="entry name" value="Tannase/feruloyl_esterase"/>
</dbReference>
<dbReference type="PANTHER" id="PTHR33938:SF16">
    <property type="entry name" value="CARBOXYLIC ESTER HYDROLASE"/>
    <property type="match status" value="1"/>
</dbReference>
<keyword evidence="7" id="KW-1185">Reference proteome</keyword>
<dbReference type="PANTHER" id="PTHR33938">
    <property type="entry name" value="FERULOYL ESTERASE B-RELATED"/>
    <property type="match status" value="1"/>
</dbReference>
<name>A0A1R3R6P7_ASPC5</name>
<sequence length="108" mass="12065">MYGAVAGHTDGGFNGESFDDVFLLANGTVDWQTRFMFGSQGIHEMMAIGQELTKNVYSTGDDKVYTYYQPCSEGGREGWSQAQRYGFDYDGIIVGARRVIFNILPRTL</sequence>
<dbReference type="EC" id="3.1.1.-" evidence="5"/>
<evidence type="ECO:0000256" key="3">
    <source>
        <dbReference type="ARBA" id="ARBA00022801"/>
    </source>
</evidence>
<comment type="similarity">
    <text evidence="5">Belongs to the tannase family.</text>
</comment>
<keyword evidence="3 5" id="KW-0378">Hydrolase</keyword>
<protein>
    <recommendedName>
        <fullName evidence="5">Carboxylic ester hydrolase</fullName>
        <ecNumber evidence="5">3.1.1.-</ecNumber>
    </recommendedName>
</protein>
<evidence type="ECO:0000313" key="7">
    <source>
        <dbReference type="Proteomes" id="UP000188318"/>
    </source>
</evidence>
<evidence type="ECO:0000256" key="5">
    <source>
        <dbReference type="RuleBase" id="RU361238"/>
    </source>
</evidence>
<keyword evidence="1" id="KW-0719">Serine esterase</keyword>
<gene>
    <name evidence="6" type="ORF">ASPCADRAFT_410328</name>
</gene>